<proteinExistence type="predicted"/>
<dbReference type="AlphaFoldDB" id="A0A9P0AB01"/>
<feature type="non-terminal residue" evidence="3">
    <location>
        <position position="1"/>
    </location>
</feature>
<accession>A0A9P0AB01</accession>
<dbReference type="EMBL" id="OU963866">
    <property type="protein sequence ID" value="CAH0390485.1"/>
    <property type="molecule type" value="Genomic_DNA"/>
</dbReference>
<keyword evidence="2" id="KW-0732">Signal</keyword>
<evidence type="ECO:0000313" key="4">
    <source>
        <dbReference type="Proteomes" id="UP001152759"/>
    </source>
</evidence>
<evidence type="ECO:0000313" key="3">
    <source>
        <dbReference type="EMBL" id="CAH0390485.1"/>
    </source>
</evidence>
<organism evidence="3 4">
    <name type="scientific">Bemisia tabaci</name>
    <name type="common">Sweetpotato whitefly</name>
    <name type="synonym">Aleurodes tabaci</name>
    <dbReference type="NCBI Taxonomy" id="7038"/>
    <lineage>
        <taxon>Eukaryota</taxon>
        <taxon>Metazoa</taxon>
        <taxon>Ecdysozoa</taxon>
        <taxon>Arthropoda</taxon>
        <taxon>Hexapoda</taxon>
        <taxon>Insecta</taxon>
        <taxon>Pterygota</taxon>
        <taxon>Neoptera</taxon>
        <taxon>Paraneoptera</taxon>
        <taxon>Hemiptera</taxon>
        <taxon>Sternorrhyncha</taxon>
        <taxon>Aleyrodoidea</taxon>
        <taxon>Aleyrodidae</taxon>
        <taxon>Aleyrodinae</taxon>
        <taxon>Bemisia</taxon>
    </lineage>
</organism>
<feature type="compositionally biased region" description="Pro residues" evidence="1">
    <location>
        <begin position="57"/>
        <end position="67"/>
    </location>
</feature>
<feature type="compositionally biased region" description="Basic residues" evidence="1">
    <location>
        <begin position="41"/>
        <end position="55"/>
    </location>
</feature>
<sequence length="136" mass="15589">QIICLISCCILISICESAHHHERHIIHVPVFVHFVHHHHKIIQKRPRKGKGRFKGHGPPPHGRPPYKSPYRYSHGYSHHGHPLPPGAYRSLPVKHIRVPVHHHVSHAPIPRKPVKSVPKGKGFHHNHVHVYHAHPG</sequence>
<keyword evidence="4" id="KW-1185">Reference proteome</keyword>
<reference evidence="3" key="1">
    <citation type="submission" date="2021-12" db="EMBL/GenBank/DDBJ databases">
        <authorList>
            <person name="King R."/>
        </authorList>
    </citation>
    <scope>NUCLEOTIDE SEQUENCE</scope>
</reference>
<gene>
    <name evidence="3" type="ORF">BEMITA_LOCUS9205</name>
</gene>
<evidence type="ECO:0000256" key="1">
    <source>
        <dbReference type="SAM" id="MobiDB-lite"/>
    </source>
</evidence>
<name>A0A9P0AB01_BEMTA</name>
<feature type="signal peptide" evidence="2">
    <location>
        <begin position="1"/>
        <end position="17"/>
    </location>
</feature>
<feature type="chain" id="PRO_5040252258" evidence="2">
    <location>
        <begin position="18"/>
        <end position="136"/>
    </location>
</feature>
<dbReference type="Proteomes" id="UP001152759">
    <property type="component" value="Chromosome 5"/>
</dbReference>
<evidence type="ECO:0000256" key="2">
    <source>
        <dbReference type="SAM" id="SignalP"/>
    </source>
</evidence>
<protein>
    <submittedName>
        <fullName evidence="3">Uncharacterized protein</fullName>
    </submittedName>
</protein>
<feature type="region of interest" description="Disordered" evidence="1">
    <location>
        <begin position="41"/>
        <end position="73"/>
    </location>
</feature>